<proteinExistence type="predicted"/>
<comment type="caution">
    <text evidence="2">The sequence shown here is derived from an EMBL/GenBank/DDBJ whole genome shotgun (WGS) entry which is preliminary data.</text>
</comment>
<protein>
    <recommendedName>
        <fullName evidence="4">Secreted protein</fullName>
    </recommendedName>
</protein>
<evidence type="ECO:0000313" key="2">
    <source>
        <dbReference type="EMBL" id="KAL1517478.1"/>
    </source>
</evidence>
<reference evidence="2 3" key="1">
    <citation type="submission" date="2024-05" db="EMBL/GenBank/DDBJ databases">
        <title>Genetic variation in Jamaican populations of the coffee berry borer (Hypothenemus hampei).</title>
        <authorList>
            <person name="Errbii M."/>
            <person name="Myrie A."/>
        </authorList>
    </citation>
    <scope>NUCLEOTIDE SEQUENCE [LARGE SCALE GENOMIC DNA]</scope>
    <source>
        <strain evidence="2">JA-Hopewell-2020-01-JO</strain>
        <tissue evidence="2">Whole body</tissue>
    </source>
</reference>
<gene>
    <name evidence="2" type="ORF">ABEB36_001240</name>
</gene>
<organism evidence="2 3">
    <name type="scientific">Hypothenemus hampei</name>
    <name type="common">Coffee berry borer</name>
    <dbReference type="NCBI Taxonomy" id="57062"/>
    <lineage>
        <taxon>Eukaryota</taxon>
        <taxon>Metazoa</taxon>
        <taxon>Ecdysozoa</taxon>
        <taxon>Arthropoda</taxon>
        <taxon>Hexapoda</taxon>
        <taxon>Insecta</taxon>
        <taxon>Pterygota</taxon>
        <taxon>Neoptera</taxon>
        <taxon>Endopterygota</taxon>
        <taxon>Coleoptera</taxon>
        <taxon>Polyphaga</taxon>
        <taxon>Cucujiformia</taxon>
        <taxon>Curculionidae</taxon>
        <taxon>Scolytinae</taxon>
        <taxon>Hypothenemus</taxon>
    </lineage>
</organism>
<evidence type="ECO:0000256" key="1">
    <source>
        <dbReference type="SAM" id="MobiDB-lite"/>
    </source>
</evidence>
<feature type="compositionally biased region" description="Polar residues" evidence="1">
    <location>
        <begin position="191"/>
        <end position="206"/>
    </location>
</feature>
<accession>A0ABD1FFS4</accession>
<name>A0ABD1FFS4_HYPHA</name>
<dbReference type="AlphaFoldDB" id="A0ABD1FFS4"/>
<sequence>MSLGRCVGLFFLVVAGVVTIQGVILEPSRIKRGIFGTVTSTVYKTIEDKHYVPASCIHIAPNLPDCRNVRFINNYPNNFNFFGTILLPINQNSTQNVTNSELEANVTTANVQGWGSFLGLYRPTITVTELKLHPTTVLDPRIIVTYDIRGCKPQSLSYDLPKCEKEENSLEFVEVVPTSTVGIDIQPTKVPDNTQLSSKQLQGTKE</sequence>
<keyword evidence="3" id="KW-1185">Reference proteome</keyword>
<dbReference type="EMBL" id="JBDJPC010000001">
    <property type="protein sequence ID" value="KAL1517478.1"/>
    <property type="molecule type" value="Genomic_DNA"/>
</dbReference>
<feature type="region of interest" description="Disordered" evidence="1">
    <location>
        <begin position="184"/>
        <end position="206"/>
    </location>
</feature>
<evidence type="ECO:0008006" key="4">
    <source>
        <dbReference type="Google" id="ProtNLM"/>
    </source>
</evidence>
<evidence type="ECO:0000313" key="3">
    <source>
        <dbReference type="Proteomes" id="UP001566132"/>
    </source>
</evidence>
<dbReference type="Proteomes" id="UP001566132">
    <property type="component" value="Unassembled WGS sequence"/>
</dbReference>